<dbReference type="InterPro" id="IPR000164">
    <property type="entry name" value="Histone_H3/CENP-A"/>
</dbReference>
<dbReference type="Pfam" id="PF00125">
    <property type="entry name" value="Histone"/>
    <property type="match status" value="1"/>
</dbReference>
<proteinExistence type="inferred from homology"/>
<comment type="similarity">
    <text evidence="3">Belongs to the histone H3 family.</text>
</comment>
<dbReference type="STRING" id="1447875.A0A2B7XDS5"/>
<comment type="function">
    <text evidence="1">Core component of nucleosome. Nucleosomes wrap and compact DNA into chromatin, limiting DNA accessibility to the cellular machineries which require DNA as a template. Histones thereby play a central role in transcription regulation, DNA repair, DNA replication and chromosomal stability. DNA accessibility is regulated via a complex set of post-translational modifications of histones, also called histone code, and nucleosome remodeling.</text>
</comment>
<keyword evidence="6" id="KW-0158">Chromosome</keyword>
<dbReference type="PANTHER" id="PTHR11426">
    <property type="entry name" value="HISTONE H3"/>
    <property type="match status" value="1"/>
</dbReference>
<dbReference type="SUPFAM" id="SSF47113">
    <property type="entry name" value="Histone-fold"/>
    <property type="match status" value="1"/>
</dbReference>
<evidence type="ECO:0000256" key="6">
    <source>
        <dbReference type="ARBA" id="ARBA00022454"/>
    </source>
</evidence>
<comment type="caution">
    <text evidence="9">The sequence shown here is derived from an EMBL/GenBank/DDBJ whole genome shotgun (WGS) entry which is preliminary data.</text>
</comment>
<accession>A0A2B7XDS5</accession>
<protein>
    <recommendedName>
        <fullName evidence="5">Histone H3</fullName>
    </recommendedName>
</protein>
<evidence type="ECO:0000256" key="4">
    <source>
        <dbReference type="ARBA" id="ARBA00011538"/>
    </source>
</evidence>
<dbReference type="GO" id="GO:0030527">
    <property type="term" value="F:structural constituent of chromatin"/>
    <property type="evidence" value="ECO:0007669"/>
    <property type="project" value="InterPro"/>
</dbReference>
<dbReference type="PROSITE" id="PS00959">
    <property type="entry name" value="HISTONE_H3_2"/>
    <property type="match status" value="1"/>
</dbReference>
<feature type="non-terminal residue" evidence="9">
    <location>
        <position position="1"/>
    </location>
</feature>
<dbReference type="AlphaFoldDB" id="A0A2B7XDS5"/>
<reference evidence="9 10" key="1">
    <citation type="submission" date="2017-10" db="EMBL/GenBank/DDBJ databases">
        <title>Comparative genomics in systemic dimorphic fungi from Ajellomycetaceae.</title>
        <authorList>
            <person name="Munoz J.F."/>
            <person name="Mcewen J.G."/>
            <person name="Clay O.K."/>
            <person name="Cuomo C.A."/>
        </authorList>
    </citation>
    <scope>NUCLEOTIDE SEQUENCE [LARGE SCALE GENOMIC DNA]</scope>
    <source>
        <strain evidence="9 10">UAMH5409</strain>
    </source>
</reference>
<keyword evidence="7" id="KW-0238">DNA-binding</keyword>
<evidence type="ECO:0000259" key="8">
    <source>
        <dbReference type="Pfam" id="PF00125"/>
    </source>
</evidence>
<dbReference type="GO" id="GO:0046982">
    <property type="term" value="F:protein heterodimerization activity"/>
    <property type="evidence" value="ECO:0007669"/>
    <property type="project" value="InterPro"/>
</dbReference>
<dbReference type="OrthoDB" id="5413114at2759"/>
<keyword evidence="10" id="KW-1185">Reference proteome</keyword>
<comment type="subunit">
    <text evidence="4">The nucleosome is a histone octamer containing two molecules each of H2A, H2B, H3 and H4 assembled in one H3-H4 heterotetramer and two H2A-H2B heterodimers. The octamer wraps approximately 147 bp of DNA.</text>
</comment>
<dbReference type="InterPro" id="IPR009072">
    <property type="entry name" value="Histone-fold"/>
</dbReference>
<evidence type="ECO:0000256" key="7">
    <source>
        <dbReference type="ARBA" id="ARBA00023269"/>
    </source>
</evidence>
<evidence type="ECO:0000256" key="1">
    <source>
        <dbReference type="ARBA" id="ARBA00002001"/>
    </source>
</evidence>
<evidence type="ECO:0000313" key="10">
    <source>
        <dbReference type="Proteomes" id="UP000223968"/>
    </source>
</evidence>
<dbReference type="InterPro" id="IPR007125">
    <property type="entry name" value="H2A/H2B/H3"/>
</dbReference>
<sequence length="89" mass="10252">KTIAFLIPKLPFQRLVREIAHELHPDLRFQAPALGALQEAAEAVITTEFTMTNLLAIHAKRVTIQHKDMKILQRLREIMTGYCYPGRKE</sequence>
<evidence type="ECO:0000256" key="5">
    <source>
        <dbReference type="ARBA" id="ARBA00020835"/>
    </source>
</evidence>
<evidence type="ECO:0000256" key="3">
    <source>
        <dbReference type="ARBA" id="ARBA00010343"/>
    </source>
</evidence>
<dbReference type="EMBL" id="PDNB01000112">
    <property type="protein sequence ID" value="PGH07069.1"/>
    <property type="molecule type" value="Genomic_DNA"/>
</dbReference>
<keyword evidence="7" id="KW-0544">Nucleosome core</keyword>
<dbReference type="SMART" id="SM00428">
    <property type="entry name" value="H3"/>
    <property type="match status" value="1"/>
</dbReference>
<dbReference type="GO" id="GO:0000786">
    <property type="term" value="C:nucleosome"/>
    <property type="evidence" value="ECO:0007669"/>
    <property type="project" value="UniProtKB-KW"/>
</dbReference>
<dbReference type="PRINTS" id="PR00622">
    <property type="entry name" value="HISTONEH3"/>
</dbReference>
<name>A0A2B7XDS5_9EURO</name>
<comment type="subcellular location">
    <subcellularLocation>
        <location evidence="2">Chromosome</location>
    </subcellularLocation>
</comment>
<organism evidence="9 10">
    <name type="scientific">Helicocarpus griseus UAMH5409</name>
    <dbReference type="NCBI Taxonomy" id="1447875"/>
    <lineage>
        <taxon>Eukaryota</taxon>
        <taxon>Fungi</taxon>
        <taxon>Dikarya</taxon>
        <taxon>Ascomycota</taxon>
        <taxon>Pezizomycotina</taxon>
        <taxon>Eurotiomycetes</taxon>
        <taxon>Eurotiomycetidae</taxon>
        <taxon>Onygenales</taxon>
        <taxon>Ajellomycetaceae</taxon>
        <taxon>Helicocarpus</taxon>
    </lineage>
</organism>
<dbReference type="Proteomes" id="UP000223968">
    <property type="component" value="Unassembled WGS sequence"/>
</dbReference>
<evidence type="ECO:0000256" key="2">
    <source>
        <dbReference type="ARBA" id="ARBA00004286"/>
    </source>
</evidence>
<feature type="domain" description="Core Histone H2A/H2B/H3" evidence="8">
    <location>
        <begin position="4"/>
        <end position="74"/>
    </location>
</feature>
<dbReference type="Gene3D" id="1.10.20.10">
    <property type="entry name" value="Histone, subunit A"/>
    <property type="match status" value="1"/>
</dbReference>
<dbReference type="GO" id="GO:0003677">
    <property type="term" value="F:DNA binding"/>
    <property type="evidence" value="ECO:0007669"/>
    <property type="project" value="InterPro"/>
</dbReference>
<evidence type="ECO:0000313" key="9">
    <source>
        <dbReference type="EMBL" id="PGH07069.1"/>
    </source>
</evidence>
<gene>
    <name evidence="9" type="ORF">AJ79_06347</name>
</gene>